<dbReference type="InterPro" id="IPR013783">
    <property type="entry name" value="Ig-like_fold"/>
</dbReference>
<reference evidence="4 5" key="1">
    <citation type="submission" date="2018-10" db="EMBL/GenBank/DDBJ databases">
        <title>Genomic Encyclopedia of Archaeal and Bacterial Type Strains, Phase II (KMG-II): from individual species to whole genera.</title>
        <authorList>
            <person name="Goeker M."/>
        </authorList>
    </citation>
    <scope>NUCLEOTIDE SEQUENCE [LARGE SCALE GENOMIC DNA]</scope>
    <source>
        <strain evidence="4 5">DSM 19727</strain>
    </source>
</reference>
<evidence type="ECO:0000259" key="3">
    <source>
        <dbReference type="Pfam" id="PF06580"/>
    </source>
</evidence>
<evidence type="ECO:0000256" key="1">
    <source>
        <dbReference type="SAM" id="Phobius"/>
    </source>
</evidence>
<dbReference type="EMBL" id="REFH01000012">
    <property type="protein sequence ID" value="RMA72774.1"/>
    <property type="molecule type" value="Genomic_DNA"/>
</dbReference>
<dbReference type="InterPro" id="IPR050640">
    <property type="entry name" value="Bact_2-comp_sensor_kinase"/>
</dbReference>
<feature type="chain" id="PRO_5018094130" evidence="2">
    <location>
        <begin position="21"/>
        <end position="996"/>
    </location>
</feature>
<organism evidence="4 5">
    <name type="scientific">Flavobacterium weaverense</name>
    <dbReference type="NCBI Taxonomy" id="271156"/>
    <lineage>
        <taxon>Bacteria</taxon>
        <taxon>Pseudomonadati</taxon>
        <taxon>Bacteroidota</taxon>
        <taxon>Flavobacteriia</taxon>
        <taxon>Flavobacteriales</taxon>
        <taxon>Flavobacteriaceae</taxon>
        <taxon>Flavobacterium</taxon>
    </lineage>
</organism>
<dbReference type="SUPFAM" id="SSF63829">
    <property type="entry name" value="Calcium-dependent phosphotriesterase"/>
    <property type="match status" value="1"/>
</dbReference>
<dbReference type="PANTHER" id="PTHR34220:SF7">
    <property type="entry name" value="SENSOR HISTIDINE KINASE YPDA"/>
    <property type="match status" value="1"/>
</dbReference>
<feature type="transmembrane region" description="Helical" evidence="1">
    <location>
        <begin position="759"/>
        <end position="783"/>
    </location>
</feature>
<dbReference type="OrthoDB" id="9809670at2"/>
<keyword evidence="1" id="KW-0472">Membrane</keyword>
<dbReference type="AlphaFoldDB" id="A0A3L9ZK63"/>
<dbReference type="Pfam" id="PF06580">
    <property type="entry name" value="His_kinase"/>
    <property type="match status" value="1"/>
</dbReference>
<dbReference type="PANTHER" id="PTHR34220">
    <property type="entry name" value="SENSOR HISTIDINE KINASE YPDA"/>
    <property type="match status" value="1"/>
</dbReference>
<evidence type="ECO:0000313" key="5">
    <source>
        <dbReference type="Proteomes" id="UP000280368"/>
    </source>
</evidence>
<feature type="domain" description="Signal transduction histidine kinase internal region" evidence="3">
    <location>
        <begin position="801"/>
        <end position="879"/>
    </location>
</feature>
<keyword evidence="1" id="KW-1133">Transmembrane helix</keyword>
<keyword evidence="2" id="KW-0732">Signal</keyword>
<dbReference type="InterPro" id="IPR036890">
    <property type="entry name" value="HATPase_C_sf"/>
</dbReference>
<dbReference type="InterPro" id="IPR011110">
    <property type="entry name" value="Reg_prop"/>
</dbReference>
<dbReference type="InterPro" id="IPR015943">
    <property type="entry name" value="WD40/YVTN_repeat-like_dom_sf"/>
</dbReference>
<dbReference type="Proteomes" id="UP000280368">
    <property type="component" value="Unassembled WGS sequence"/>
</dbReference>
<dbReference type="Gene3D" id="2.60.40.10">
    <property type="entry name" value="Immunoglobulins"/>
    <property type="match status" value="1"/>
</dbReference>
<keyword evidence="1" id="KW-0812">Transmembrane</keyword>
<dbReference type="InterPro" id="IPR010559">
    <property type="entry name" value="Sig_transdc_His_kin_internal"/>
</dbReference>
<feature type="signal peptide" evidence="2">
    <location>
        <begin position="1"/>
        <end position="20"/>
    </location>
</feature>
<dbReference type="Pfam" id="PF07494">
    <property type="entry name" value="Reg_prop"/>
    <property type="match status" value="1"/>
</dbReference>
<dbReference type="GO" id="GO:0016020">
    <property type="term" value="C:membrane"/>
    <property type="evidence" value="ECO:0007669"/>
    <property type="project" value="InterPro"/>
</dbReference>
<evidence type="ECO:0000313" key="4">
    <source>
        <dbReference type="EMBL" id="RMA72774.1"/>
    </source>
</evidence>
<protein>
    <submittedName>
        <fullName evidence="4">Two component regulator with propeller domain</fullName>
    </submittedName>
</protein>
<accession>A0A3L9ZK63</accession>
<comment type="caution">
    <text evidence="4">The sequence shown here is derived from an EMBL/GenBank/DDBJ whole genome shotgun (WGS) entry which is preliminary data.</text>
</comment>
<gene>
    <name evidence="4" type="ORF">BC961_2840</name>
</gene>
<dbReference type="RefSeq" id="WP_121926400.1">
    <property type="nucleotide sequence ID" value="NZ_CBCSGA010000017.1"/>
</dbReference>
<dbReference type="Gene3D" id="2.130.10.10">
    <property type="entry name" value="YVTN repeat-like/Quinoprotein amine dehydrogenase"/>
    <property type="match status" value="3"/>
</dbReference>
<sequence>MQLRIRILVALFLFVNFTFAQYFPSKNYTTADGLPNNAVRTLFFDSKNVLWIGTENGVSRMENGSFYNIDTSSGLGHNSCWDISQDTKGNMWFASYGGGVTKYNGTSFKVFTTKNGLKHNKTRKVFPFKNNVYVGTEQGVSIIDINSNKVITPEIPKHNEDFICISFFEYRDEVFFTSLFHGLFKIKEDNGTFKIISVNANKNSYSLGIFDSTLYSGNEGFIDKYDIRELNKRNFTSTKFGNSIVWQFAGDKRKNIYAAAWGIYNPDGGLYRIENEKMINVSKYYGIDSKIILNVVYDKTKDILYVGSNDKGIYEIRLDKMIDYYSFQDKSIIDFEKFGNQTIILDNAGLTVLNNNQIISRRLTLSDFKTAQLSFLEKQKFIYRNRGVNSLDYKLNFNIPATEIAFYEIVRKEDRLWIGSNIGVFEMDGSGNFISYLPKHTLKFGFGSDGQLIETIPYAGVRVYDDVSKLQAKNYYNLDKNTPQFIVKILNSNSKTYLLSVFNGLYTFEKGKFKSYLADGIWKEEKFKHITVDDKGRLILGAEFGSIFIVEDNPSFKVVKTIFKNQIIGNTILYLEAYKDCILLGTEKGMNVYQNGVVRLIDKEQGLADAAVTTSKIFSDKLWLGTNKGYFVVDLKKVLREQTTVNSIAISEIAINGVKISKGKYNWFQYSSDELKTAYNYNSFSINFIPKGHPFPEKLQFKYRLENTNRWSPYSKEPNIYLSYLPPGSYNVQIEVFDSNAGKHSIFKLLNIVVLPPFWLTWWFLTISILVLTAVIFYVFLLYKRKEKEKARVEKRIAETQADVLLNQMNPHFMFNSINTIQHFIISNEVDSSLDFVSKLSTLMRQTFENSLQNKISISDEITYLKAYSEIENIRFGNNIAIEFEIDSAIDLESCKIPTMTLQPFVENVFVHAFNDDSVKPKLVISFSMLSKSIIECKIIDNGKGNSSFDKVKLHKSKGVELTKERLILLQPEIKNPIEIEYKDTKGTCVTIKIKV</sequence>
<proteinExistence type="predicted"/>
<dbReference type="Gene3D" id="3.30.565.10">
    <property type="entry name" value="Histidine kinase-like ATPase, C-terminal domain"/>
    <property type="match status" value="1"/>
</dbReference>
<evidence type="ECO:0000256" key="2">
    <source>
        <dbReference type="SAM" id="SignalP"/>
    </source>
</evidence>
<dbReference type="GO" id="GO:0000155">
    <property type="term" value="F:phosphorelay sensor kinase activity"/>
    <property type="evidence" value="ECO:0007669"/>
    <property type="project" value="InterPro"/>
</dbReference>
<name>A0A3L9ZK63_9FLAO</name>
<keyword evidence="5" id="KW-1185">Reference proteome</keyword>